<dbReference type="Proteomes" id="UP000290204">
    <property type="component" value="Unassembled WGS sequence"/>
</dbReference>
<dbReference type="AlphaFoldDB" id="A0A4Q1CJ02"/>
<accession>A0A4Q1CJ02</accession>
<comment type="caution">
    <text evidence="2">The sequence shown here is derived from an EMBL/GenBank/DDBJ whole genome shotgun (WGS) entry which is preliminary data.</text>
</comment>
<reference evidence="2 3" key="1">
    <citation type="submission" date="2019-01" db="EMBL/GenBank/DDBJ databases">
        <title>Lacibacter sp. strain TTM-7.</title>
        <authorList>
            <person name="Chen W.-M."/>
        </authorList>
    </citation>
    <scope>NUCLEOTIDE SEQUENCE [LARGE SCALE GENOMIC DNA]</scope>
    <source>
        <strain evidence="2 3">TTM-7</strain>
    </source>
</reference>
<keyword evidence="1" id="KW-1133">Transmembrane helix</keyword>
<evidence type="ECO:0000313" key="2">
    <source>
        <dbReference type="EMBL" id="RXK60621.1"/>
    </source>
</evidence>
<proteinExistence type="predicted"/>
<evidence type="ECO:0000256" key="1">
    <source>
        <dbReference type="SAM" id="Phobius"/>
    </source>
</evidence>
<dbReference type="RefSeq" id="WP_129130582.1">
    <property type="nucleotide sequence ID" value="NZ_SDHW01000002.1"/>
</dbReference>
<protein>
    <submittedName>
        <fullName evidence="2">Uncharacterized protein</fullName>
    </submittedName>
</protein>
<gene>
    <name evidence="2" type="ORF">ESA94_09160</name>
</gene>
<evidence type="ECO:0000313" key="3">
    <source>
        <dbReference type="Proteomes" id="UP000290204"/>
    </source>
</evidence>
<sequence length="275" mass="31841">MPTGFTNGKTNIGRAENGFTVFYIVNPFKSRCIKILLLNNTIGLLICKFHIRRFLFFFLLVSIAASCNLMFKVSTGFRNPQVREDAEITYFIKKNNLPTSNHYLLNGTNYLDRMPKLGGMLYGIVWLFDSSGSFCRVMPNTVTSNMLRKLEYGHVADFSRSFAIKLNLLDSSSKANMHRFYYTLHVDSFLSKTTKLDVISQKSEDLKVKYDFTLVIPWAIFMGKKDQLRAIRSYLEGVEKNHTSRIKIVFINYDIGSNFENKNELVKNFKLTRYK</sequence>
<organism evidence="2 3">
    <name type="scientific">Lacibacter luteus</name>
    <dbReference type="NCBI Taxonomy" id="2508719"/>
    <lineage>
        <taxon>Bacteria</taxon>
        <taxon>Pseudomonadati</taxon>
        <taxon>Bacteroidota</taxon>
        <taxon>Chitinophagia</taxon>
        <taxon>Chitinophagales</taxon>
        <taxon>Chitinophagaceae</taxon>
        <taxon>Lacibacter</taxon>
    </lineage>
</organism>
<keyword evidence="3" id="KW-1185">Reference proteome</keyword>
<name>A0A4Q1CJ02_9BACT</name>
<keyword evidence="1" id="KW-0472">Membrane</keyword>
<dbReference type="EMBL" id="SDHW01000002">
    <property type="protein sequence ID" value="RXK60621.1"/>
    <property type="molecule type" value="Genomic_DNA"/>
</dbReference>
<feature type="transmembrane region" description="Helical" evidence="1">
    <location>
        <begin position="54"/>
        <end position="71"/>
    </location>
</feature>
<keyword evidence="1" id="KW-0812">Transmembrane</keyword>